<evidence type="ECO:0000313" key="2">
    <source>
        <dbReference type="Proteomes" id="UP001159363"/>
    </source>
</evidence>
<gene>
    <name evidence="1" type="ORF">PR048_025136</name>
</gene>
<proteinExistence type="predicted"/>
<comment type="caution">
    <text evidence="1">The sequence shown here is derived from an EMBL/GenBank/DDBJ whole genome shotgun (WGS) entry which is preliminary data.</text>
</comment>
<dbReference type="EMBL" id="JARBHB010000010">
    <property type="protein sequence ID" value="KAJ8874290.1"/>
    <property type="molecule type" value="Genomic_DNA"/>
</dbReference>
<organism evidence="1 2">
    <name type="scientific">Dryococelus australis</name>
    <dbReference type="NCBI Taxonomy" id="614101"/>
    <lineage>
        <taxon>Eukaryota</taxon>
        <taxon>Metazoa</taxon>
        <taxon>Ecdysozoa</taxon>
        <taxon>Arthropoda</taxon>
        <taxon>Hexapoda</taxon>
        <taxon>Insecta</taxon>
        <taxon>Pterygota</taxon>
        <taxon>Neoptera</taxon>
        <taxon>Polyneoptera</taxon>
        <taxon>Phasmatodea</taxon>
        <taxon>Verophasmatodea</taxon>
        <taxon>Anareolatae</taxon>
        <taxon>Phasmatidae</taxon>
        <taxon>Eurycanthinae</taxon>
        <taxon>Dryococelus</taxon>
    </lineage>
</organism>
<protein>
    <submittedName>
        <fullName evidence="1">Uncharacterized protein</fullName>
    </submittedName>
</protein>
<evidence type="ECO:0000313" key="1">
    <source>
        <dbReference type="EMBL" id="KAJ8874290.1"/>
    </source>
</evidence>
<accession>A0ABQ9GQJ7</accession>
<reference evidence="1 2" key="1">
    <citation type="submission" date="2023-02" db="EMBL/GenBank/DDBJ databases">
        <title>LHISI_Scaffold_Assembly.</title>
        <authorList>
            <person name="Stuart O.P."/>
            <person name="Cleave R."/>
            <person name="Magrath M.J.L."/>
            <person name="Mikheyev A.S."/>
        </authorList>
    </citation>
    <scope>NUCLEOTIDE SEQUENCE [LARGE SCALE GENOMIC DNA]</scope>
    <source>
        <strain evidence="1">Daus_M_001</strain>
        <tissue evidence="1">Leg muscle</tissue>
    </source>
</reference>
<dbReference type="Proteomes" id="UP001159363">
    <property type="component" value="Chromosome 9"/>
</dbReference>
<sequence length="86" mass="10279">MFDDHTICDLKDWITQSTLLDCTYIKLINVLNKNIVLTINPMVCYRKFINRWQLPGMTVTIALYQFVCGLRKQIYKPNYFQNRSQL</sequence>
<name>A0ABQ9GQJ7_9NEOP</name>
<keyword evidence="2" id="KW-1185">Reference proteome</keyword>